<keyword evidence="2" id="KW-1185">Reference proteome</keyword>
<gene>
    <name evidence="1" type="ORF">E1091_13840</name>
</gene>
<comment type="caution">
    <text evidence="1">The sequence shown here is derived from an EMBL/GenBank/DDBJ whole genome shotgun (WGS) entry which is preliminary data.</text>
</comment>
<sequence>MTFPEWPKAPIGIDAGHWISRPVRRTVLAVAHSMVSCQRLLDVIGLIEGDTRIQVVFTVGPDVFNHRVAGYLERLDALVLPWQQAVRERFDLAVAAAHGGLRHLHAPLLV</sequence>
<organism evidence="1 2">
    <name type="scientific">Micromonospora fluostatini</name>
    <dbReference type="NCBI Taxonomy" id="1629071"/>
    <lineage>
        <taxon>Bacteria</taxon>
        <taxon>Bacillati</taxon>
        <taxon>Actinomycetota</taxon>
        <taxon>Actinomycetes</taxon>
        <taxon>Micromonosporales</taxon>
        <taxon>Micromonosporaceae</taxon>
        <taxon>Micromonospora</taxon>
    </lineage>
</organism>
<dbReference type="EMBL" id="SMKE01000532">
    <property type="protein sequence ID" value="TDB91143.1"/>
    <property type="molecule type" value="Genomic_DNA"/>
</dbReference>
<proteinExistence type="predicted"/>
<accession>A0ABY2DEX1</accession>
<evidence type="ECO:0000313" key="2">
    <source>
        <dbReference type="Proteomes" id="UP000295626"/>
    </source>
</evidence>
<feature type="non-terminal residue" evidence="1">
    <location>
        <position position="110"/>
    </location>
</feature>
<name>A0ABY2DEX1_9ACTN</name>
<evidence type="ECO:0000313" key="1">
    <source>
        <dbReference type="EMBL" id="TDB91143.1"/>
    </source>
</evidence>
<dbReference type="Proteomes" id="UP000295626">
    <property type="component" value="Unassembled WGS sequence"/>
</dbReference>
<reference evidence="1 2" key="1">
    <citation type="submission" date="2019-02" db="EMBL/GenBank/DDBJ databases">
        <title>Draft genome sequences of novel Actinobacteria.</title>
        <authorList>
            <person name="Sahin N."/>
            <person name="Ay H."/>
            <person name="Saygin H."/>
        </authorList>
    </citation>
    <scope>NUCLEOTIDE SEQUENCE [LARGE SCALE GENOMIC DNA]</scope>
    <source>
        <strain evidence="1 2">JCM 30529</strain>
    </source>
</reference>
<protein>
    <submittedName>
        <fullName evidence="1">Uncharacterized protein</fullName>
    </submittedName>
</protein>